<dbReference type="Proteomes" id="UP000094526">
    <property type="component" value="Unassembled WGS sequence"/>
</dbReference>
<sequence>MSLYEVWQSAAGSPFQPTVGKESQLFVGLSLLLIGELLPPELSDTVLIFAGVIFTGLFALNKSPLSLPIFGVPASVAFG</sequence>
<dbReference type="VEuPathDB" id="FungiDB:G647_08824"/>
<protein>
    <submittedName>
        <fullName evidence="1">DNA repair protein Rad1</fullName>
    </submittedName>
</protein>
<organism evidence="1 2">
    <name type="scientific">Cladophialophora carrionii</name>
    <dbReference type="NCBI Taxonomy" id="86049"/>
    <lineage>
        <taxon>Eukaryota</taxon>
        <taxon>Fungi</taxon>
        <taxon>Dikarya</taxon>
        <taxon>Ascomycota</taxon>
        <taxon>Pezizomycotina</taxon>
        <taxon>Eurotiomycetes</taxon>
        <taxon>Chaetothyriomycetidae</taxon>
        <taxon>Chaetothyriales</taxon>
        <taxon>Herpotrichiellaceae</taxon>
        <taxon>Cladophialophora</taxon>
    </lineage>
</organism>
<dbReference type="STRING" id="86049.A0A1C1CN32"/>
<dbReference type="AlphaFoldDB" id="A0A1C1CN32"/>
<reference evidence="2" key="1">
    <citation type="submission" date="2015-07" db="EMBL/GenBank/DDBJ databases">
        <authorList>
            <person name="Teixeira M.M."/>
            <person name="Souza R.C."/>
            <person name="Almeida L.G."/>
            <person name="Vicente V.A."/>
            <person name="de Hoog S."/>
            <person name="Bocca A.L."/>
            <person name="de Almeida S.R."/>
            <person name="Vasconcelos A.T."/>
            <person name="Felipe M.S."/>
        </authorList>
    </citation>
    <scope>NUCLEOTIDE SEQUENCE [LARGE SCALE GENOMIC DNA]</scope>
    <source>
        <strain evidence="2">KSF</strain>
    </source>
</reference>
<name>A0A1C1CN32_9EURO</name>
<dbReference type="EMBL" id="LGRB01000010">
    <property type="protein sequence ID" value="OCT49907.1"/>
    <property type="molecule type" value="Genomic_DNA"/>
</dbReference>
<dbReference type="VEuPathDB" id="FungiDB:CLCR_07837"/>
<evidence type="ECO:0000313" key="1">
    <source>
        <dbReference type="EMBL" id="OCT49907.1"/>
    </source>
</evidence>
<evidence type="ECO:0000313" key="2">
    <source>
        <dbReference type="Proteomes" id="UP000094526"/>
    </source>
</evidence>
<accession>A0A1C1CN32</accession>
<dbReference type="OrthoDB" id="5371169at2759"/>
<proteinExistence type="predicted"/>
<comment type="caution">
    <text evidence="1">The sequence shown here is derived from an EMBL/GenBank/DDBJ whole genome shotgun (WGS) entry which is preliminary data.</text>
</comment>
<gene>
    <name evidence="1" type="ORF">CLCR_07837</name>
</gene>
<keyword evidence="2" id="KW-1185">Reference proteome</keyword>